<gene>
    <name evidence="4" type="ORF">P775_16915</name>
</gene>
<protein>
    <recommendedName>
        <fullName evidence="6">CDP-alcohol phosphatidyltransferase</fullName>
    </recommendedName>
</protein>
<accession>A0A2G8RBM6</accession>
<dbReference type="InterPro" id="IPR043130">
    <property type="entry name" value="CDP-OH_PTrfase_TM_dom"/>
</dbReference>
<proteinExistence type="inferred from homology"/>
<dbReference type="Gene3D" id="1.20.120.1760">
    <property type="match status" value="1"/>
</dbReference>
<dbReference type="AlphaFoldDB" id="A0A2G8RBM6"/>
<evidence type="ECO:0000313" key="4">
    <source>
        <dbReference type="EMBL" id="PIL18947.1"/>
    </source>
</evidence>
<keyword evidence="3" id="KW-1133">Transmembrane helix</keyword>
<dbReference type="PROSITE" id="PS00379">
    <property type="entry name" value="CDP_ALCOHOL_P_TRANSF"/>
    <property type="match status" value="1"/>
</dbReference>
<dbReference type="GO" id="GO:0016020">
    <property type="term" value="C:membrane"/>
    <property type="evidence" value="ECO:0007669"/>
    <property type="project" value="InterPro"/>
</dbReference>
<evidence type="ECO:0000313" key="5">
    <source>
        <dbReference type="Proteomes" id="UP000231259"/>
    </source>
</evidence>
<evidence type="ECO:0000256" key="3">
    <source>
        <dbReference type="SAM" id="Phobius"/>
    </source>
</evidence>
<feature type="transmembrane region" description="Helical" evidence="3">
    <location>
        <begin position="137"/>
        <end position="155"/>
    </location>
</feature>
<organism evidence="4 5">
    <name type="scientific">Puniceibacterium antarcticum</name>
    <dbReference type="NCBI Taxonomy" id="1206336"/>
    <lineage>
        <taxon>Bacteria</taxon>
        <taxon>Pseudomonadati</taxon>
        <taxon>Pseudomonadota</taxon>
        <taxon>Alphaproteobacteria</taxon>
        <taxon>Rhodobacterales</taxon>
        <taxon>Paracoccaceae</taxon>
        <taxon>Puniceibacterium</taxon>
    </lineage>
</organism>
<dbReference type="Proteomes" id="UP000231259">
    <property type="component" value="Unassembled WGS sequence"/>
</dbReference>
<feature type="transmembrane region" description="Helical" evidence="3">
    <location>
        <begin position="98"/>
        <end position="117"/>
    </location>
</feature>
<evidence type="ECO:0008006" key="6">
    <source>
        <dbReference type="Google" id="ProtNLM"/>
    </source>
</evidence>
<evidence type="ECO:0000256" key="1">
    <source>
        <dbReference type="ARBA" id="ARBA00022679"/>
    </source>
</evidence>
<dbReference type="Pfam" id="PF01066">
    <property type="entry name" value="CDP-OH_P_transf"/>
    <property type="match status" value="1"/>
</dbReference>
<comment type="caution">
    <text evidence="4">The sequence shown here is derived from an EMBL/GenBank/DDBJ whole genome shotgun (WGS) entry which is preliminary data.</text>
</comment>
<reference evidence="4 5" key="1">
    <citation type="submission" date="2013-09" db="EMBL/GenBank/DDBJ databases">
        <title>Genome sequencing of Phaeobacter antarcticus sp. nov. SM1211.</title>
        <authorList>
            <person name="Zhang X.-Y."/>
            <person name="Liu C."/>
            <person name="Chen X.-L."/>
            <person name="Xie B.-B."/>
            <person name="Qin Q.-L."/>
            <person name="Rong J.-C."/>
            <person name="Zhang Y.-Z."/>
        </authorList>
    </citation>
    <scope>NUCLEOTIDE SEQUENCE [LARGE SCALE GENOMIC DNA]</scope>
    <source>
        <strain evidence="4 5">SM1211</strain>
    </source>
</reference>
<dbReference type="InterPro" id="IPR048254">
    <property type="entry name" value="CDP_ALCOHOL_P_TRANSF_CS"/>
</dbReference>
<dbReference type="InterPro" id="IPR000462">
    <property type="entry name" value="CDP-OH_P_trans"/>
</dbReference>
<evidence type="ECO:0000256" key="2">
    <source>
        <dbReference type="RuleBase" id="RU003750"/>
    </source>
</evidence>
<comment type="similarity">
    <text evidence="2">Belongs to the CDP-alcohol phosphatidyltransferase class-I family.</text>
</comment>
<keyword evidence="1 2" id="KW-0808">Transferase</keyword>
<keyword evidence="5" id="KW-1185">Reference proteome</keyword>
<feature type="transmembrane region" description="Helical" evidence="3">
    <location>
        <begin position="75"/>
        <end position="92"/>
    </location>
</feature>
<dbReference type="GO" id="GO:0016780">
    <property type="term" value="F:phosphotransferase activity, for other substituted phosphate groups"/>
    <property type="evidence" value="ECO:0007669"/>
    <property type="project" value="InterPro"/>
</dbReference>
<dbReference type="RefSeq" id="WP_180287475.1">
    <property type="nucleotide sequence ID" value="NZ_AWWI01000117.1"/>
</dbReference>
<feature type="transmembrane region" description="Helical" evidence="3">
    <location>
        <begin position="42"/>
        <end position="63"/>
    </location>
</feature>
<keyword evidence="3" id="KW-0472">Membrane</keyword>
<sequence>MVKALAAPTRAQAQGAALGFMLAVPVFALARGLDPSAGPGAALLALGLFVTSAAAALQAMAPLGYARPSFGAPNAVTLLRLALVCTLAVALVRDGLLASNGLAVFAIAVLALLLDGLDGWLARRGGRGTAFGARFDMEVDAGLACMLSLILMVAGHVGAEILILGFSRYAFIVAGWGLPWLRAPLPERFGRKVVCVLQVGALCLLLLPGLPTGLARALALGAASALLWSFGRDFLYLARRR</sequence>
<keyword evidence="3" id="KW-0812">Transmembrane</keyword>
<feature type="transmembrane region" description="Helical" evidence="3">
    <location>
        <begin position="217"/>
        <end position="238"/>
    </location>
</feature>
<dbReference type="GO" id="GO:0008654">
    <property type="term" value="P:phospholipid biosynthetic process"/>
    <property type="evidence" value="ECO:0007669"/>
    <property type="project" value="InterPro"/>
</dbReference>
<dbReference type="EMBL" id="AWWI01000117">
    <property type="protein sequence ID" value="PIL18947.1"/>
    <property type="molecule type" value="Genomic_DNA"/>
</dbReference>
<name>A0A2G8RBM6_9RHOB</name>